<sequence>MMGRSMPMFATLVILLMVLFATEMKPAEARSCESASQRFNGYCVRSSNCASICSTEGFTDGKCKGTIRRHCTCIRNC</sequence>
<evidence type="ECO:0000259" key="6">
    <source>
        <dbReference type="SMART" id="SM00505"/>
    </source>
</evidence>
<dbReference type="OMA" id="CANICQN"/>
<evidence type="ECO:0000256" key="2">
    <source>
        <dbReference type="ARBA" id="ARBA00022525"/>
    </source>
</evidence>
<evidence type="ECO:0000256" key="3">
    <source>
        <dbReference type="ARBA" id="ARBA00022729"/>
    </source>
</evidence>
<evidence type="ECO:0000313" key="8">
    <source>
        <dbReference type="Proteomes" id="UP000222542"/>
    </source>
</evidence>
<comment type="caution">
    <text evidence="7">The sequence shown here is derived from an EMBL/GenBank/DDBJ whole genome shotgun (WGS) entry which is preliminary data.</text>
</comment>
<name>A0A2G2ZS33_CAPAN</name>
<evidence type="ECO:0000256" key="4">
    <source>
        <dbReference type="ARBA" id="ARBA00023157"/>
    </source>
</evidence>
<keyword evidence="3 5" id="KW-0732">Signal</keyword>
<feature type="domain" description="Knottins-like" evidence="6">
    <location>
        <begin position="31"/>
        <end position="77"/>
    </location>
</feature>
<gene>
    <name evidence="7" type="ORF">T459_13225</name>
</gene>
<evidence type="ECO:0000256" key="1">
    <source>
        <dbReference type="ARBA" id="ARBA00004613"/>
    </source>
</evidence>
<dbReference type="AlphaFoldDB" id="A0A2G2ZS33"/>
<dbReference type="PANTHER" id="PTHR33147:SF39">
    <property type="entry name" value="DRO1 PROTEIN-RELATED"/>
    <property type="match status" value="1"/>
</dbReference>
<dbReference type="PROSITE" id="PS00940">
    <property type="entry name" value="GAMMA_THIONIN"/>
    <property type="match status" value="1"/>
</dbReference>
<keyword evidence="8" id="KW-1185">Reference proteome</keyword>
<accession>A0A2G2ZS33</accession>
<evidence type="ECO:0000313" key="7">
    <source>
        <dbReference type="EMBL" id="PHT84782.1"/>
    </source>
</evidence>
<dbReference type="Gramene" id="PHT84782">
    <property type="protein sequence ID" value="PHT84782"/>
    <property type="gene ID" value="T459_13225"/>
</dbReference>
<dbReference type="EMBL" id="AYRZ02000004">
    <property type="protein sequence ID" value="PHT84782.1"/>
    <property type="molecule type" value="Genomic_DNA"/>
</dbReference>
<keyword evidence="2" id="KW-0964">Secreted</keyword>
<dbReference type="Pfam" id="PF00304">
    <property type="entry name" value="Gamma-thionin"/>
    <property type="match status" value="1"/>
</dbReference>
<dbReference type="OrthoDB" id="683455at2759"/>
<dbReference type="Gene3D" id="3.30.30.10">
    <property type="entry name" value="Knottin, scorpion toxin-like"/>
    <property type="match status" value="1"/>
</dbReference>
<proteinExistence type="predicted"/>
<dbReference type="InterPro" id="IPR003614">
    <property type="entry name" value="Knottins"/>
</dbReference>
<comment type="subcellular location">
    <subcellularLocation>
        <location evidence="1">Secreted</location>
    </subcellularLocation>
</comment>
<dbReference type="GO" id="GO:0005576">
    <property type="term" value="C:extracellular region"/>
    <property type="evidence" value="ECO:0007669"/>
    <property type="project" value="UniProtKB-SubCell"/>
</dbReference>
<dbReference type="SMR" id="A0A2G2ZS33"/>
<organism evidence="7 8">
    <name type="scientific">Capsicum annuum</name>
    <name type="common">Capsicum pepper</name>
    <dbReference type="NCBI Taxonomy" id="4072"/>
    <lineage>
        <taxon>Eukaryota</taxon>
        <taxon>Viridiplantae</taxon>
        <taxon>Streptophyta</taxon>
        <taxon>Embryophyta</taxon>
        <taxon>Tracheophyta</taxon>
        <taxon>Spermatophyta</taxon>
        <taxon>Magnoliopsida</taxon>
        <taxon>eudicotyledons</taxon>
        <taxon>Gunneridae</taxon>
        <taxon>Pentapetalae</taxon>
        <taxon>asterids</taxon>
        <taxon>lamiids</taxon>
        <taxon>Solanales</taxon>
        <taxon>Solanaceae</taxon>
        <taxon>Solanoideae</taxon>
        <taxon>Capsiceae</taxon>
        <taxon>Capsicum</taxon>
    </lineage>
</organism>
<reference evidence="7 8" key="2">
    <citation type="journal article" date="2017" name="Genome Biol.">
        <title>New reference genome sequences of hot pepper reveal the massive evolution of plant disease-resistance genes by retroduplication.</title>
        <authorList>
            <person name="Kim S."/>
            <person name="Park J."/>
            <person name="Yeom S.I."/>
            <person name="Kim Y.M."/>
            <person name="Seo E."/>
            <person name="Kim K.T."/>
            <person name="Kim M.S."/>
            <person name="Lee J.M."/>
            <person name="Cheong K."/>
            <person name="Shin H.S."/>
            <person name="Kim S.B."/>
            <person name="Han K."/>
            <person name="Lee J."/>
            <person name="Park M."/>
            <person name="Lee H.A."/>
            <person name="Lee H.Y."/>
            <person name="Lee Y."/>
            <person name="Oh S."/>
            <person name="Lee J.H."/>
            <person name="Choi E."/>
            <person name="Choi E."/>
            <person name="Lee S.E."/>
            <person name="Jeon J."/>
            <person name="Kim H."/>
            <person name="Choi G."/>
            <person name="Song H."/>
            <person name="Lee J."/>
            <person name="Lee S.C."/>
            <person name="Kwon J.K."/>
            <person name="Lee H.Y."/>
            <person name="Koo N."/>
            <person name="Hong Y."/>
            <person name="Kim R.W."/>
            <person name="Kang W.H."/>
            <person name="Huh J.H."/>
            <person name="Kang B.C."/>
            <person name="Yang T.J."/>
            <person name="Lee Y.H."/>
            <person name="Bennetzen J.L."/>
            <person name="Choi D."/>
        </authorList>
    </citation>
    <scope>NUCLEOTIDE SEQUENCE [LARGE SCALE GENOMIC DNA]</scope>
    <source>
        <strain evidence="8">cv. CM334</strain>
    </source>
</reference>
<reference evidence="7 8" key="1">
    <citation type="journal article" date="2014" name="Nat. Genet.">
        <title>Genome sequence of the hot pepper provides insights into the evolution of pungency in Capsicum species.</title>
        <authorList>
            <person name="Kim S."/>
            <person name="Park M."/>
            <person name="Yeom S.I."/>
            <person name="Kim Y.M."/>
            <person name="Lee J.M."/>
            <person name="Lee H.A."/>
            <person name="Seo E."/>
            <person name="Choi J."/>
            <person name="Cheong K."/>
            <person name="Kim K.T."/>
            <person name="Jung K."/>
            <person name="Lee G.W."/>
            <person name="Oh S.K."/>
            <person name="Bae C."/>
            <person name="Kim S.B."/>
            <person name="Lee H.Y."/>
            <person name="Kim S.Y."/>
            <person name="Kim M.S."/>
            <person name="Kang B.C."/>
            <person name="Jo Y.D."/>
            <person name="Yang H.B."/>
            <person name="Jeong H.J."/>
            <person name="Kang W.H."/>
            <person name="Kwon J.K."/>
            <person name="Shin C."/>
            <person name="Lim J.Y."/>
            <person name="Park J.H."/>
            <person name="Huh J.H."/>
            <person name="Kim J.S."/>
            <person name="Kim B.D."/>
            <person name="Cohen O."/>
            <person name="Paran I."/>
            <person name="Suh M.C."/>
            <person name="Lee S.B."/>
            <person name="Kim Y.K."/>
            <person name="Shin Y."/>
            <person name="Noh S.J."/>
            <person name="Park J."/>
            <person name="Seo Y.S."/>
            <person name="Kwon S.Y."/>
            <person name="Kim H.A."/>
            <person name="Park J.M."/>
            <person name="Kim H.J."/>
            <person name="Choi S.B."/>
            <person name="Bosland P.W."/>
            <person name="Reeves G."/>
            <person name="Jo S.H."/>
            <person name="Lee B.W."/>
            <person name="Cho H.T."/>
            <person name="Choi H.S."/>
            <person name="Lee M.S."/>
            <person name="Yu Y."/>
            <person name="Do Choi Y."/>
            <person name="Park B.S."/>
            <person name="van Deynze A."/>
            <person name="Ashrafi H."/>
            <person name="Hill T."/>
            <person name="Kim W.T."/>
            <person name="Pai H.S."/>
            <person name="Ahn H.K."/>
            <person name="Yeam I."/>
            <person name="Giovannoni J.J."/>
            <person name="Rose J.K."/>
            <person name="Sorensen I."/>
            <person name="Lee S.J."/>
            <person name="Kim R.W."/>
            <person name="Choi I.Y."/>
            <person name="Choi B.S."/>
            <person name="Lim J.S."/>
            <person name="Lee Y.H."/>
            <person name="Choi D."/>
        </authorList>
    </citation>
    <scope>NUCLEOTIDE SEQUENCE [LARGE SCALE GENOMIC DNA]</scope>
    <source>
        <strain evidence="8">cv. CM334</strain>
    </source>
</reference>
<dbReference type="PRINTS" id="PR00288">
    <property type="entry name" value="PUROTHIONIN"/>
</dbReference>
<dbReference type="PANTHER" id="PTHR33147">
    <property type="entry name" value="DEFENSIN-LIKE PROTEIN 1"/>
    <property type="match status" value="1"/>
</dbReference>
<dbReference type="SMART" id="SM00505">
    <property type="entry name" value="Knot1"/>
    <property type="match status" value="1"/>
</dbReference>
<protein>
    <submittedName>
        <fullName evidence="7">Defensin-like protein</fullName>
    </submittedName>
</protein>
<dbReference type="InterPro" id="IPR008176">
    <property type="entry name" value="Defensin_plant"/>
</dbReference>
<dbReference type="Proteomes" id="UP000222542">
    <property type="component" value="Unassembled WGS sequence"/>
</dbReference>
<keyword evidence="4" id="KW-1015">Disulfide bond</keyword>
<feature type="signal peptide" evidence="5">
    <location>
        <begin position="1"/>
        <end position="29"/>
    </location>
</feature>
<dbReference type="InterPro" id="IPR036574">
    <property type="entry name" value="Scorpion_toxin-like_sf"/>
</dbReference>
<feature type="chain" id="PRO_5013760716" evidence="5">
    <location>
        <begin position="30"/>
        <end position="77"/>
    </location>
</feature>
<dbReference type="STRING" id="4072.A0A2G2ZS33"/>
<evidence type="ECO:0000256" key="5">
    <source>
        <dbReference type="SAM" id="SignalP"/>
    </source>
</evidence>
<dbReference type="GO" id="GO:0006952">
    <property type="term" value="P:defense response"/>
    <property type="evidence" value="ECO:0000318"/>
    <property type="project" value="GO_Central"/>
</dbReference>
<dbReference type="SUPFAM" id="SSF57095">
    <property type="entry name" value="Scorpion toxin-like"/>
    <property type="match status" value="1"/>
</dbReference>